<keyword evidence="6 13" id="KW-0863">Zinc-finger</keyword>
<evidence type="ECO:0000256" key="7">
    <source>
        <dbReference type="ARBA" id="ARBA00022833"/>
    </source>
</evidence>
<dbReference type="Gene3D" id="3.30.70.330">
    <property type="match status" value="1"/>
</dbReference>
<evidence type="ECO:0000256" key="10">
    <source>
        <dbReference type="ARBA" id="ARBA00023242"/>
    </source>
</evidence>
<feature type="region of interest" description="Disordered" evidence="14">
    <location>
        <begin position="261"/>
        <end position="301"/>
    </location>
</feature>
<evidence type="ECO:0000256" key="8">
    <source>
        <dbReference type="ARBA" id="ARBA00022884"/>
    </source>
</evidence>
<reference evidence="17 18" key="1">
    <citation type="journal article" date="2022" name="bioRxiv">
        <title>Genomics of Preaxostyla Flagellates Illuminates Evolutionary Transitions and the Path Towards Mitochondrial Loss.</title>
        <authorList>
            <person name="Novak L.V.F."/>
            <person name="Treitli S.C."/>
            <person name="Pyrih J."/>
            <person name="Halakuc P."/>
            <person name="Pipaliya S.V."/>
            <person name="Vacek V."/>
            <person name="Brzon O."/>
            <person name="Soukal P."/>
            <person name="Eme L."/>
            <person name="Dacks J.B."/>
            <person name="Karnkowska A."/>
            <person name="Elias M."/>
            <person name="Hampl V."/>
        </authorList>
    </citation>
    <scope>NUCLEOTIDE SEQUENCE [LARGE SCALE GENOMIC DNA]</scope>
    <source>
        <strain evidence="17">NAU3</strain>
        <tissue evidence="17">Gut</tissue>
    </source>
</reference>
<gene>
    <name evidence="17" type="ORF">BLNAU_2806</name>
</gene>
<sequence>MDLSKPARKQVEKKVETQAAHLLDYNIWWHQYLGEDKEVNEQRSATRCHVAADAGYTKGDRTNKAQICLFFARGCCFRGKDCDYLHRIPLPEDEERLNLMYDVFGRDRHRIDKEDMSGVGSFMRECKTLYISGFTVSGEKETQDTLMKHFGEWGKVERIRVIAPKNIAFVTYSMRSSAEFAKEAMKNQSLDDNELLTVRWATENEAKQERTKLDDLRDQERVLDAIENRLRQKGMDEQDIDMEVPGFDEARFNLNQKIEQESRLENKESSVSQHQNELPPNFKINLTPPVAPTPPKQPSFLHRISPHVLFQISQPPESNDPNIEEYLKAVKRSPGSQD</sequence>
<evidence type="ECO:0000313" key="18">
    <source>
        <dbReference type="Proteomes" id="UP001281761"/>
    </source>
</evidence>
<dbReference type="PANTHER" id="PTHR14089">
    <property type="entry name" value="PRE-MRNA-SPLICING FACTOR RBM22"/>
    <property type="match status" value="1"/>
</dbReference>
<dbReference type="EMBL" id="JARBJD010000012">
    <property type="protein sequence ID" value="KAK2962146.1"/>
    <property type="molecule type" value="Genomic_DNA"/>
</dbReference>
<evidence type="ECO:0000256" key="13">
    <source>
        <dbReference type="PROSITE-ProRule" id="PRU00723"/>
    </source>
</evidence>
<dbReference type="CDD" id="cd12360">
    <property type="entry name" value="RRM_cwf2"/>
    <property type="match status" value="1"/>
</dbReference>
<dbReference type="SMART" id="SM00360">
    <property type="entry name" value="RRM"/>
    <property type="match status" value="1"/>
</dbReference>
<accession>A0ABQ9YED4</accession>
<feature type="domain" description="C3H1-type" evidence="16">
    <location>
        <begin position="62"/>
        <end position="89"/>
    </location>
</feature>
<dbReference type="SUPFAM" id="SSF54928">
    <property type="entry name" value="RNA-binding domain, RBD"/>
    <property type="match status" value="1"/>
</dbReference>
<evidence type="ECO:0000256" key="2">
    <source>
        <dbReference type="ARBA" id="ARBA00008024"/>
    </source>
</evidence>
<proteinExistence type="inferred from homology"/>
<evidence type="ECO:0000256" key="1">
    <source>
        <dbReference type="ARBA" id="ARBA00004123"/>
    </source>
</evidence>
<keyword evidence="11" id="KW-0131">Cell cycle</keyword>
<dbReference type="SMART" id="SM00356">
    <property type="entry name" value="ZnF_C3H1"/>
    <property type="match status" value="1"/>
</dbReference>
<dbReference type="Proteomes" id="UP001281761">
    <property type="component" value="Unassembled WGS sequence"/>
</dbReference>
<dbReference type="Pfam" id="PF16131">
    <property type="entry name" value="Torus"/>
    <property type="match status" value="1"/>
</dbReference>
<keyword evidence="3" id="KW-0507">mRNA processing</keyword>
<evidence type="ECO:0000256" key="3">
    <source>
        <dbReference type="ARBA" id="ARBA00022664"/>
    </source>
</evidence>
<dbReference type="PROSITE" id="PS50103">
    <property type="entry name" value="ZF_C3H1"/>
    <property type="match status" value="1"/>
</dbReference>
<evidence type="ECO:0000256" key="14">
    <source>
        <dbReference type="SAM" id="MobiDB-lite"/>
    </source>
</evidence>
<feature type="compositionally biased region" description="Polar residues" evidence="14">
    <location>
        <begin position="269"/>
        <end position="278"/>
    </location>
</feature>
<keyword evidence="9" id="KW-0508">mRNA splicing</keyword>
<keyword evidence="10" id="KW-0539">Nucleus</keyword>
<keyword evidence="7 13" id="KW-0862">Zinc</keyword>
<dbReference type="InterPro" id="IPR000571">
    <property type="entry name" value="Znf_CCCH"/>
</dbReference>
<comment type="similarity">
    <text evidence="2">Belongs to the RRM CWC2 family.</text>
</comment>
<organism evidence="17 18">
    <name type="scientific">Blattamonas nauphoetae</name>
    <dbReference type="NCBI Taxonomy" id="2049346"/>
    <lineage>
        <taxon>Eukaryota</taxon>
        <taxon>Metamonada</taxon>
        <taxon>Preaxostyla</taxon>
        <taxon>Oxymonadida</taxon>
        <taxon>Blattamonas</taxon>
    </lineage>
</organism>
<keyword evidence="5" id="KW-0747">Spliceosome</keyword>
<evidence type="ECO:0000256" key="5">
    <source>
        <dbReference type="ARBA" id="ARBA00022728"/>
    </source>
</evidence>
<dbReference type="InterPro" id="IPR000504">
    <property type="entry name" value="RRM_dom"/>
</dbReference>
<dbReference type="InterPro" id="IPR034181">
    <property type="entry name" value="Cwc2_RRM"/>
</dbReference>
<dbReference type="SUPFAM" id="SSF90229">
    <property type="entry name" value="CCCH zinc finger"/>
    <property type="match status" value="1"/>
</dbReference>
<evidence type="ECO:0000259" key="15">
    <source>
        <dbReference type="PROSITE" id="PS50102"/>
    </source>
</evidence>
<protein>
    <submittedName>
        <fullName evidence="17">Pre-mRNA-splicing factor cwc2</fullName>
    </submittedName>
</protein>
<dbReference type="Pfam" id="PF00076">
    <property type="entry name" value="RRM_1"/>
    <property type="match status" value="1"/>
</dbReference>
<dbReference type="InterPro" id="IPR012677">
    <property type="entry name" value="Nucleotide-bd_a/b_plait_sf"/>
</dbReference>
<dbReference type="InterPro" id="IPR035979">
    <property type="entry name" value="RBD_domain_sf"/>
</dbReference>
<evidence type="ECO:0000313" key="17">
    <source>
        <dbReference type="EMBL" id="KAK2962146.1"/>
    </source>
</evidence>
<name>A0ABQ9YED4_9EUKA</name>
<evidence type="ECO:0000256" key="12">
    <source>
        <dbReference type="PROSITE-ProRule" id="PRU00176"/>
    </source>
</evidence>
<dbReference type="InterPro" id="IPR039171">
    <property type="entry name" value="Cwc2/Slt11"/>
</dbReference>
<comment type="caution">
    <text evidence="17">The sequence shown here is derived from an EMBL/GenBank/DDBJ whole genome shotgun (WGS) entry which is preliminary data.</text>
</comment>
<comment type="subcellular location">
    <subcellularLocation>
        <location evidence="1">Nucleus</location>
    </subcellularLocation>
</comment>
<dbReference type="InterPro" id="IPR032297">
    <property type="entry name" value="Torus"/>
</dbReference>
<evidence type="ECO:0000256" key="9">
    <source>
        <dbReference type="ARBA" id="ARBA00023187"/>
    </source>
</evidence>
<evidence type="ECO:0000259" key="16">
    <source>
        <dbReference type="PROSITE" id="PS50103"/>
    </source>
</evidence>
<feature type="domain" description="RRM" evidence="15">
    <location>
        <begin position="127"/>
        <end position="203"/>
    </location>
</feature>
<keyword evidence="18" id="KW-1185">Reference proteome</keyword>
<evidence type="ECO:0000256" key="11">
    <source>
        <dbReference type="ARBA" id="ARBA00023306"/>
    </source>
</evidence>
<dbReference type="PROSITE" id="PS50102">
    <property type="entry name" value="RRM"/>
    <property type="match status" value="1"/>
</dbReference>
<keyword evidence="8 12" id="KW-0694">RNA-binding</keyword>
<dbReference type="InterPro" id="IPR036855">
    <property type="entry name" value="Znf_CCCH_sf"/>
</dbReference>
<keyword evidence="4 13" id="KW-0479">Metal-binding</keyword>
<dbReference type="PANTHER" id="PTHR14089:SF2">
    <property type="entry name" value="PRE-MRNA-SPLICING FACTOR CWC2"/>
    <property type="match status" value="1"/>
</dbReference>
<feature type="zinc finger region" description="C3H1-type" evidence="13">
    <location>
        <begin position="62"/>
        <end position="89"/>
    </location>
</feature>
<evidence type="ECO:0000256" key="6">
    <source>
        <dbReference type="ARBA" id="ARBA00022771"/>
    </source>
</evidence>
<evidence type="ECO:0000256" key="4">
    <source>
        <dbReference type="ARBA" id="ARBA00022723"/>
    </source>
</evidence>